<dbReference type="PANTHER" id="PTHR11748">
    <property type="entry name" value="D-LACTATE DEHYDROGENASE"/>
    <property type="match status" value="1"/>
</dbReference>
<dbReference type="InterPro" id="IPR006094">
    <property type="entry name" value="Oxid_FAD_bind_N"/>
</dbReference>
<dbReference type="PROSITE" id="PS51387">
    <property type="entry name" value="FAD_PCMH"/>
    <property type="match status" value="1"/>
</dbReference>
<dbReference type="GO" id="GO:0003824">
    <property type="term" value="F:catalytic activity"/>
    <property type="evidence" value="ECO:0007669"/>
    <property type="project" value="InterPro"/>
</dbReference>
<keyword evidence="1" id="KW-0285">Flavoprotein</keyword>
<dbReference type="EMBL" id="GU567969">
    <property type="protein sequence ID" value="ADI21922.1"/>
    <property type="molecule type" value="Genomic_DNA"/>
</dbReference>
<dbReference type="InterPro" id="IPR016164">
    <property type="entry name" value="FAD-linked_Oxase-like_C"/>
</dbReference>
<dbReference type="InterPro" id="IPR016166">
    <property type="entry name" value="FAD-bd_PCMH"/>
</dbReference>
<dbReference type="NCBIfam" id="NF008439">
    <property type="entry name" value="PRK11282.1"/>
    <property type="match status" value="1"/>
</dbReference>
<sequence>MSEDADSAVAALQERVRKAAQDGEGLAITGGNTKSFLGRVSRGTPCSVRAVQGVVHYEPTELVVTVRAGTRLTELESTLAQSGQMLPFEPPAFGEGATIGGTIACGLSGPCRPYRGAARDFVLGVRCINGKGESLRFGGEVMKNVAGYDVSRLMAGAMGTLGILTEISLKVLPRPACSQTRTFEMPGESASELMTSFLGRSLPVSAAAYLDGVLWVRLSGSEAAVSTAAGALGGDREAEGDVFWSQLKEHRLDFFSHDSPLWRISLKPQNDVIHFPGKTLIDWGGAQYWVKSDAGFEALSELVRPYRGYVTGFGSRDQGTRSDVPQDGVLKLNRGLKVAFDPAGILNPGRLFPED</sequence>
<proteinExistence type="predicted"/>
<name>E7C398_9GAMM</name>
<dbReference type="PANTHER" id="PTHR11748:SF103">
    <property type="entry name" value="GLYCOLATE OXIDASE SUBUNIT GLCE"/>
    <property type="match status" value="1"/>
</dbReference>
<accession>E7C398</accession>
<dbReference type="AlphaFoldDB" id="E7C398"/>
<keyword evidence="2" id="KW-0274">FAD</keyword>
<evidence type="ECO:0000256" key="1">
    <source>
        <dbReference type="ARBA" id="ARBA00022630"/>
    </source>
</evidence>
<feature type="domain" description="FAD-binding PCMH-type" evidence="3">
    <location>
        <begin position="1"/>
        <end position="174"/>
    </location>
</feature>
<organism evidence="4">
    <name type="scientific">uncultured gamma proteobacterium HF0130_26L16</name>
    <dbReference type="NCBI Taxonomy" id="723569"/>
    <lineage>
        <taxon>Bacteria</taxon>
        <taxon>Pseudomonadati</taxon>
        <taxon>Pseudomonadota</taxon>
        <taxon>Gammaproteobacteria</taxon>
        <taxon>environmental samples</taxon>
    </lineage>
</organism>
<dbReference type="GO" id="GO:0071949">
    <property type="term" value="F:FAD binding"/>
    <property type="evidence" value="ECO:0007669"/>
    <property type="project" value="InterPro"/>
</dbReference>
<dbReference type="InterPro" id="IPR016169">
    <property type="entry name" value="FAD-bd_PCMH_sub2"/>
</dbReference>
<evidence type="ECO:0000256" key="2">
    <source>
        <dbReference type="ARBA" id="ARBA00022827"/>
    </source>
</evidence>
<evidence type="ECO:0000313" key="4">
    <source>
        <dbReference type="EMBL" id="ADI21922.1"/>
    </source>
</evidence>
<dbReference type="InterPro" id="IPR036318">
    <property type="entry name" value="FAD-bd_PCMH-like_sf"/>
</dbReference>
<reference evidence="4" key="1">
    <citation type="submission" date="2010-01" db="EMBL/GenBank/DDBJ databases">
        <title>Genome fragments of uncultured bacteria from the North Pacific subtropical Gyre.</title>
        <authorList>
            <person name="Pham V.D."/>
            <person name="Delong E.F."/>
        </authorList>
    </citation>
    <scope>NUCLEOTIDE SEQUENCE</scope>
</reference>
<dbReference type="Gene3D" id="1.10.45.10">
    <property type="entry name" value="Vanillyl-alcohol Oxidase, Chain A, domain 4"/>
    <property type="match status" value="1"/>
</dbReference>
<dbReference type="SUPFAM" id="SSF55103">
    <property type="entry name" value="FAD-linked oxidases, C-terminal domain"/>
    <property type="match status" value="1"/>
</dbReference>
<dbReference type="Gene3D" id="3.30.465.10">
    <property type="match status" value="1"/>
</dbReference>
<protein>
    <submittedName>
        <fullName evidence="4">FAD/FMN-containing dehydrogenases</fullName>
    </submittedName>
</protein>
<dbReference type="SUPFAM" id="SSF56176">
    <property type="entry name" value="FAD-binding/transporter-associated domain-like"/>
    <property type="match status" value="1"/>
</dbReference>
<dbReference type="Pfam" id="PF01565">
    <property type="entry name" value="FAD_binding_4"/>
    <property type="match status" value="1"/>
</dbReference>
<evidence type="ECO:0000259" key="3">
    <source>
        <dbReference type="PROSITE" id="PS51387"/>
    </source>
</evidence>
<dbReference type="InterPro" id="IPR016171">
    <property type="entry name" value="Vanillyl_alc_oxidase_C-sub2"/>
</dbReference>